<protein>
    <submittedName>
        <fullName evidence="1">Uncharacterized protein</fullName>
    </submittedName>
</protein>
<organism evidence="1 2">
    <name type="scientific">Elysia marginata</name>
    <dbReference type="NCBI Taxonomy" id="1093978"/>
    <lineage>
        <taxon>Eukaryota</taxon>
        <taxon>Metazoa</taxon>
        <taxon>Spiralia</taxon>
        <taxon>Lophotrochozoa</taxon>
        <taxon>Mollusca</taxon>
        <taxon>Gastropoda</taxon>
        <taxon>Heterobranchia</taxon>
        <taxon>Euthyneura</taxon>
        <taxon>Panpulmonata</taxon>
        <taxon>Sacoglossa</taxon>
        <taxon>Placobranchoidea</taxon>
        <taxon>Plakobranchidae</taxon>
        <taxon>Elysia</taxon>
    </lineage>
</organism>
<comment type="caution">
    <text evidence="1">The sequence shown here is derived from an EMBL/GenBank/DDBJ whole genome shotgun (WGS) entry which is preliminary data.</text>
</comment>
<name>A0AAV4G3J8_9GAST</name>
<evidence type="ECO:0000313" key="2">
    <source>
        <dbReference type="Proteomes" id="UP000762676"/>
    </source>
</evidence>
<dbReference type="EMBL" id="BMAT01004750">
    <property type="protein sequence ID" value="GFR79518.1"/>
    <property type="molecule type" value="Genomic_DNA"/>
</dbReference>
<evidence type="ECO:0000313" key="1">
    <source>
        <dbReference type="EMBL" id="GFR79518.1"/>
    </source>
</evidence>
<dbReference type="AlphaFoldDB" id="A0AAV4G3J8"/>
<reference evidence="1 2" key="1">
    <citation type="journal article" date="2021" name="Elife">
        <title>Chloroplast acquisition without the gene transfer in kleptoplastic sea slugs, Plakobranchus ocellatus.</title>
        <authorList>
            <person name="Maeda T."/>
            <person name="Takahashi S."/>
            <person name="Yoshida T."/>
            <person name="Shimamura S."/>
            <person name="Takaki Y."/>
            <person name="Nagai Y."/>
            <person name="Toyoda A."/>
            <person name="Suzuki Y."/>
            <person name="Arimoto A."/>
            <person name="Ishii H."/>
            <person name="Satoh N."/>
            <person name="Nishiyama T."/>
            <person name="Hasebe M."/>
            <person name="Maruyama T."/>
            <person name="Minagawa J."/>
            <person name="Obokata J."/>
            <person name="Shigenobu S."/>
        </authorList>
    </citation>
    <scope>NUCLEOTIDE SEQUENCE [LARGE SCALE GENOMIC DNA]</scope>
</reference>
<accession>A0AAV4G3J8</accession>
<sequence>MGETVLKGNVFMNRCFRLRAEPGSLKENKADSSSRRIHVGRFLPPEEPESRTVSLISYALRPASTDVISANSAHTVLLVSSSPPTLHCAVREQFLQ</sequence>
<dbReference type="Proteomes" id="UP000762676">
    <property type="component" value="Unassembled WGS sequence"/>
</dbReference>
<proteinExistence type="predicted"/>
<gene>
    <name evidence="1" type="ORF">ElyMa_002290100</name>
</gene>
<keyword evidence="2" id="KW-1185">Reference proteome</keyword>